<accession>A0A7S4GLI1</accession>
<evidence type="ECO:0000256" key="1">
    <source>
        <dbReference type="SAM" id="MobiDB-lite"/>
    </source>
</evidence>
<organism evidence="2">
    <name type="scientific">Eutreptiella gymnastica</name>
    <dbReference type="NCBI Taxonomy" id="73025"/>
    <lineage>
        <taxon>Eukaryota</taxon>
        <taxon>Discoba</taxon>
        <taxon>Euglenozoa</taxon>
        <taxon>Euglenida</taxon>
        <taxon>Spirocuta</taxon>
        <taxon>Euglenophyceae</taxon>
        <taxon>Eutreptiales</taxon>
        <taxon>Eutreptiaceae</taxon>
        <taxon>Eutreptiella</taxon>
    </lineage>
</organism>
<proteinExistence type="predicted"/>
<gene>
    <name evidence="2" type="ORF">EGYM00163_LOCUS51357</name>
</gene>
<protein>
    <submittedName>
        <fullName evidence="2">Uncharacterized protein</fullName>
    </submittedName>
</protein>
<dbReference type="AlphaFoldDB" id="A0A7S4GLI1"/>
<sequence length="101" mass="10957">MGQQEVDSDGTPAEDSSSSDMNEIVIDGGSNTQSLIQRSLESRELVTVAGAWLSRSLTTRFSTATTVVRQLTLRKMAMAGLRQLVGYRVVQPGVCFVTCCR</sequence>
<name>A0A7S4GLI1_9EUGL</name>
<reference evidence="2" key="1">
    <citation type="submission" date="2021-01" db="EMBL/GenBank/DDBJ databases">
        <authorList>
            <person name="Corre E."/>
            <person name="Pelletier E."/>
            <person name="Niang G."/>
            <person name="Scheremetjew M."/>
            <person name="Finn R."/>
            <person name="Kale V."/>
            <person name="Holt S."/>
            <person name="Cochrane G."/>
            <person name="Meng A."/>
            <person name="Brown T."/>
            <person name="Cohen L."/>
        </authorList>
    </citation>
    <scope>NUCLEOTIDE SEQUENCE</scope>
    <source>
        <strain evidence="2">CCMP1594</strain>
    </source>
</reference>
<evidence type="ECO:0000313" key="2">
    <source>
        <dbReference type="EMBL" id="CAE0840482.1"/>
    </source>
</evidence>
<feature type="region of interest" description="Disordered" evidence="1">
    <location>
        <begin position="1"/>
        <end position="26"/>
    </location>
</feature>
<dbReference type="EMBL" id="HBJA01149367">
    <property type="protein sequence ID" value="CAE0840482.1"/>
    <property type="molecule type" value="Transcribed_RNA"/>
</dbReference>